<organism evidence="9 10">
    <name type="scientific">Asbolus verrucosus</name>
    <name type="common">Desert ironclad beetle</name>
    <dbReference type="NCBI Taxonomy" id="1661398"/>
    <lineage>
        <taxon>Eukaryota</taxon>
        <taxon>Metazoa</taxon>
        <taxon>Ecdysozoa</taxon>
        <taxon>Arthropoda</taxon>
        <taxon>Hexapoda</taxon>
        <taxon>Insecta</taxon>
        <taxon>Pterygota</taxon>
        <taxon>Neoptera</taxon>
        <taxon>Endopterygota</taxon>
        <taxon>Coleoptera</taxon>
        <taxon>Polyphaga</taxon>
        <taxon>Cucujiformia</taxon>
        <taxon>Tenebrionidae</taxon>
        <taxon>Pimeliinae</taxon>
        <taxon>Asbolus</taxon>
    </lineage>
</organism>
<dbReference type="CDD" id="cd00190">
    <property type="entry name" value="Tryp_SPc"/>
    <property type="match status" value="1"/>
</dbReference>
<evidence type="ECO:0000259" key="8">
    <source>
        <dbReference type="PROSITE" id="PS50240"/>
    </source>
</evidence>
<reference evidence="9 10" key="1">
    <citation type="submission" date="2017-03" db="EMBL/GenBank/DDBJ databases">
        <title>Genome of the blue death feigning beetle - Asbolus verrucosus.</title>
        <authorList>
            <person name="Rider S.D."/>
        </authorList>
    </citation>
    <scope>NUCLEOTIDE SEQUENCE [LARGE SCALE GENOMIC DNA]</scope>
    <source>
        <strain evidence="9">Butters</strain>
        <tissue evidence="9">Head and leg muscle</tissue>
    </source>
</reference>
<name>A0A482VEM8_ASBVE</name>
<evidence type="ECO:0000256" key="3">
    <source>
        <dbReference type="ARBA" id="ARBA00022670"/>
    </source>
</evidence>
<feature type="chain" id="PRO_5019792453" evidence="7">
    <location>
        <begin position="20"/>
        <end position="253"/>
    </location>
</feature>
<keyword evidence="6" id="KW-1015">Disulfide bond</keyword>
<evidence type="ECO:0000256" key="6">
    <source>
        <dbReference type="ARBA" id="ARBA00023157"/>
    </source>
</evidence>
<evidence type="ECO:0000256" key="5">
    <source>
        <dbReference type="ARBA" id="ARBA00022825"/>
    </source>
</evidence>
<accession>A0A482VEM8</accession>
<evidence type="ECO:0000313" key="9">
    <source>
        <dbReference type="EMBL" id="RZB84941.1"/>
    </source>
</evidence>
<dbReference type="PANTHER" id="PTHR24276">
    <property type="entry name" value="POLYSERASE-RELATED"/>
    <property type="match status" value="1"/>
</dbReference>
<dbReference type="InterPro" id="IPR043504">
    <property type="entry name" value="Peptidase_S1_PA_chymotrypsin"/>
</dbReference>
<dbReference type="InterPro" id="IPR009003">
    <property type="entry name" value="Peptidase_S1_PA"/>
</dbReference>
<keyword evidence="4" id="KW-0378">Hydrolase</keyword>
<keyword evidence="5" id="KW-0720">Serine protease</keyword>
<evidence type="ECO:0000256" key="1">
    <source>
        <dbReference type="ARBA" id="ARBA00004239"/>
    </source>
</evidence>
<feature type="domain" description="Peptidase S1" evidence="8">
    <location>
        <begin position="29"/>
        <end position="253"/>
    </location>
</feature>
<dbReference type="FunFam" id="2.40.10.10:FF:000036">
    <property type="entry name" value="Trypsin beta"/>
    <property type="match status" value="1"/>
</dbReference>
<dbReference type="PANTHER" id="PTHR24276:SF96">
    <property type="entry name" value="PEPTIDASE S1 DOMAIN-CONTAINING PROTEIN"/>
    <property type="match status" value="1"/>
</dbReference>
<dbReference type="GO" id="GO:0005576">
    <property type="term" value="C:extracellular region"/>
    <property type="evidence" value="ECO:0007669"/>
    <property type="project" value="UniProtKB-SubCell"/>
</dbReference>
<dbReference type="STRING" id="1661398.A0A482VEM8"/>
<dbReference type="Gene3D" id="2.40.10.10">
    <property type="entry name" value="Trypsin-like serine proteases"/>
    <property type="match status" value="2"/>
</dbReference>
<protein>
    <submittedName>
        <fullName evidence="9">Chymotrypsin-2</fullName>
    </submittedName>
</protein>
<dbReference type="InterPro" id="IPR050430">
    <property type="entry name" value="Peptidase_S1"/>
</dbReference>
<dbReference type="SMART" id="SM00020">
    <property type="entry name" value="Tryp_SPc"/>
    <property type="match status" value="1"/>
</dbReference>
<dbReference type="OrthoDB" id="60866at2759"/>
<proteinExistence type="inferred from homology"/>
<feature type="signal peptide" evidence="7">
    <location>
        <begin position="1"/>
        <end position="19"/>
    </location>
</feature>
<keyword evidence="3" id="KW-0645">Protease</keyword>
<dbReference type="Proteomes" id="UP000292052">
    <property type="component" value="Unassembled WGS sequence"/>
</dbReference>
<evidence type="ECO:0000313" key="10">
    <source>
        <dbReference type="Proteomes" id="UP000292052"/>
    </source>
</evidence>
<dbReference type="PROSITE" id="PS50240">
    <property type="entry name" value="TRYPSIN_DOM"/>
    <property type="match status" value="1"/>
</dbReference>
<comment type="similarity">
    <text evidence="2">Belongs to the peptidase S1 family.</text>
</comment>
<gene>
    <name evidence="9" type="ORF">BDFB_010258</name>
</gene>
<comment type="caution">
    <text evidence="9">The sequence shown here is derived from an EMBL/GenBank/DDBJ whole genome shotgun (WGS) entry which is preliminary data.</text>
</comment>
<dbReference type="Pfam" id="PF00089">
    <property type="entry name" value="Trypsin"/>
    <property type="match status" value="1"/>
</dbReference>
<dbReference type="InterPro" id="IPR001254">
    <property type="entry name" value="Trypsin_dom"/>
</dbReference>
<sequence>MKPILETATLLSLAVSALALPTKDFDLKIFGGNTAKPGQFPSIVSMELQLFLQSWCSGSIINKNWFVTAAGCVTNMFNEDIYIKAGTVSLNEGGLKYNVSNITIHPTFNDTTYTDDIALVKIDGEFTFTDFLQPIEIGEVAVNQSCTVAGWGQTEQTNIPSELSFAEVRALSEDECDKLAEDGIAELERGPGQICGYKSSGVGACFGDAGGPMIADGRLVGIASYSITPCAQGWPDVYTRVAYYTEWINEIVN</sequence>
<evidence type="ECO:0000256" key="2">
    <source>
        <dbReference type="ARBA" id="ARBA00007664"/>
    </source>
</evidence>
<dbReference type="InterPro" id="IPR001314">
    <property type="entry name" value="Peptidase_S1A"/>
</dbReference>
<dbReference type="AlphaFoldDB" id="A0A482VEM8"/>
<keyword evidence="10" id="KW-1185">Reference proteome</keyword>
<keyword evidence="7" id="KW-0732">Signal</keyword>
<dbReference type="SUPFAM" id="SSF50494">
    <property type="entry name" value="Trypsin-like serine proteases"/>
    <property type="match status" value="1"/>
</dbReference>
<comment type="subcellular location">
    <subcellularLocation>
        <location evidence="1">Secreted</location>
        <location evidence="1">Extracellular space</location>
    </subcellularLocation>
</comment>
<dbReference type="GO" id="GO:0004252">
    <property type="term" value="F:serine-type endopeptidase activity"/>
    <property type="evidence" value="ECO:0007669"/>
    <property type="project" value="InterPro"/>
</dbReference>
<dbReference type="PRINTS" id="PR00722">
    <property type="entry name" value="CHYMOTRYPSIN"/>
</dbReference>
<evidence type="ECO:0000256" key="7">
    <source>
        <dbReference type="SAM" id="SignalP"/>
    </source>
</evidence>
<dbReference type="GO" id="GO:0006508">
    <property type="term" value="P:proteolysis"/>
    <property type="evidence" value="ECO:0007669"/>
    <property type="project" value="UniProtKB-KW"/>
</dbReference>
<dbReference type="EMBL" id="QDEB01107370">
    <property type="protein sequence ID" value="RZB84941.1"/>
    <property type="molecule type" value="Genomic_DNA"/>
</dbReference>
<evidence type="ECO:0000256" key="4">
    <source>
        <dbReference type="ARBA" id="ARBA00022801"/>
    </source>
</evidence>